<dbReference type="GO" id="GO:0004817">
    <property type="term" value="F:cysteine-tRNA ligase activity"/>
    <property type="evidence" value="ECO:0007669"/>
    <property type="project" value="UniProtKB-UniRule"/>
</dbReference>
<dbReference type="Proteomes" id="UP000433788">
    <property type="component" value="Unassembled WGS sequence"/>
</dbReference>
<accession>A0A6N7QQF5</accession>
<dbReference type="InterPro" id="IPR024909">
    <property type="entry name" value="Cys-tRNA/MSH_ligase"/>
</dbReference>
<evidence type="ECO:0000256" key="1">
    <source>
        <dbReference type="ARBA" id="ARBA00004496"/>
    </source>
</evidence>
<keyword evidence="15" id="KW-1185">Reference proteome</keyword>
<evidence type="ECO:0000313" key="15">
    <source>
        <dbReference type="Proteomes" id="UP000433788"/>
    </source>
</evidence>
<comment type="similarity">
    <text evidence="2 12">Belongs to the class-I aminoacyl-tRNA synthetase family.</text>
</comment>
<dbReference type="InterPro" id="IPR009080">
    <property type="entry name" value="tRNAsynth_Ia_anticodon-bd"/>
</dbReference>
<feature type="domain" description="Cysteinyl-tRNA synthetase class Ia DALR" evidence="13">
    <location>
        <begin position="339"/>
        <end position="401"/>
    </location>
</feature>
<evidence type="ECO:0000256" key="9">
    <source>
        <dbReference type="ARBA" id="ARBA00022840"/>
    </source>
</evidence>
<dbReference type="Gene3D" id="3.40.50.620">
    <property type="entry name" value="HUPs"/>
    <property type="match status" value="1"/>
</dbReference>
<dbReference type="GO" id="GO:0005524">
    <property type="term" value="F:ATP binding"/>
    <property type="evidence" value="ECO:0007669"/>
    <property type="project" value="UniProtKB-UniRule"/>
</dbReference>
<sequence>MLEVHNSLSGKKEVFRPIEPPHVRMYVCGMTVYDYCHLGHARAMVVFDTVVRHLRFSGYQVEYIRNITDVDDKIIRRAAELDEPIGSLTSRFIAAMHEDADALGCLRPDAEPRATEHIAEIIALIEQLIDSGHAYAVNGDVYYSVASFPDYGALSGKRLESLRAGARIEPGEHKQDPADFALWKGAANDELGWPSPWGMGRPGWHIECSAMSIAHLGAHFDIHGGGVDLKFPHHENEIAQSEAATGKHFVNYWMHNGHVRVDDEKMAKSLGNFTTIRDVLAAHPAEVVRLFLLSTHYRSPLNFNDAALDAARAGLERMYTALRGLPAEANAINDSWKARFTAAMDDDFNTPLALSVLFDLAREINRQREAGKQETAASLGCCLRQLGQTIGLLMDDPEQFLQGGAATVGGDIARIDALVAEREAARANRDFARADEIRATLLAEGVVLEDGAGGTTWRRSAGGATI</sequence>
<comment type="cofactor">
    <cofactor evidence="12">
        <name>Zn(2+)</name>
        <dbReference type="ChEBI" id="CHEBI:29105"/>
    </cofactor>
    <text evidence="12">Binds 1 zinc ion per subunit.</text>
</comment>
<dbReference type="Pfam" id="PF01406">
    <property type="entry name" value="tRNA-synt_1e"/>
    <property type="match status" value="1"/>
</dbReference>
<dbReference type="CDD" id="cd07963">
    <property type="entry name" value="Anticodon_Ia_Cys"/>
    <property type="match status" value="1"/>
</dbReference>
<feature type="binding site" evidence="12">
    <location>
        <position position="28"/>
    </location>
    <ligand>
        <name>Zn(2+)</name>
        <dbReference type="ChEBI" id="CHEBI:29105"/>
    </ligand>
</feature>
<dbReference type="RefSeq" id="WP_153719793.1">
    <property type="nucleotide sequence ID" value="NZ_WJPP01000004.1"/>
</dbReference>
<dbReference type="EMBL" id="WJPP01000004">
    <property type="protein sequence ID" value="MRH78765.1"/>
    <property type="molecule type" value="Genomic_DNA"/>
</dbReference>
<dbReference type="GO" id="GO:0005829">
    <property type="term" value="C:cytosol"/>
    <property type="evidence" value="ECO:0007669"/>
    <property type="project" value="TreeGrafter"/>
</dbReference>
<dbReference type="HAMAP" id="MF_00041">
    <property type="entry name" value="Cys_tRNA_synth"/>
    <property type="match status" value="1"/>
</dbReference>
<evidence type="ECO:0000256" key="12">
    <source>
        <dbReference type="HAMAP-Rule" id="MF_00041"/>
    </source>
</evidence>
<comment type="subunit">
    <text evidence="3 12">Monomer.</text>
</comment>
<dbReference type="InterPro" id="IPR056411">
    <property type="entry name" value="CysS_C"/>
</dbReference>
<evidence type="ECO:0000256" key="7">
    <source>
        <dbReference type="ARBA" id="ARBA00022741"/>
    </source>
</evidence>
<dbReference type="SUPFAM" id="SSF52374">
    <property type="entry name" value="Nucleotidylyl transferase"/>
    <property type="match status" value="1"/>
</dbReference>
<reference evidence="14 15" key="1">
    <citation type="submission" date="2019-11" db="EMBL/GenBank/DDBJ databases">
        <authorList>
            <person name="Zhang X.Y."/>
        </authorList>
    </citation>
    <scope>NUCLEOTIDE SEQUENCE [LARGE SCALE GENOMIC DNA]</scope>
    <source>
        <strain evidence="14 15">C176</strain>
    </source>
</reference>
<dbReference type="EC" id="6.1.1.16" evidence="12"/>
<evidence type="ECO:0000256" key="2">
    <source>
        <dbReference type="ARBA" id="ARBA00005594"/>
    </source>
</evidence>
<dbReference type="Pfam" id="PF23493">
    <property type="entry name" value="CysS_C"/>
    <property type="match status" value="1"/>
</dbReference>
<evidence type="ECO:0000256" key="5">
    <source>
        <dbReference type="ARBA" id="ARBA00022598"/>
    </source>
</evidence>
<dbReference type="InterPro" id="IPR032678">
    <property type="entry name" value="tRNA-synt_1_cat_dom"/>
</dbReference>
<dbReference type="PANTHER" id="PTHR10890:SF3">
    <property type="entry name" value="CYSTEINE--TRNA LIGASE, CYTOPLASMIC"/>
    <property type="match status" value="1"/>
</dbReference>
<dbReference type="Pfam" id="PF09190">
    <property type="entry name" value="DALR_2"/>
    <property type="match status" value="1"/>
</dbReference>
<keyword evidence="4 12" id="KW-0963">Cytoplasm</keyword>
<dbReference type="CDD" id="cd00672">
    <property type="entry name" value="CysRS_core"/>
    <property type="match status" value="1"/>
</dbReference>
<organism evidence="14 15">
    <name type="scientific">Spiribacter salilacus</name>
    <dbReference type="NCBI Taxonomy" id="2664894"/>
    <lineage>
        <taxon>Bacteria</taxon>
        <taxon>Pseudomonadati</taxon>
        <taxon>Pseudomonadota</taxon>
        <taxon>Gammaproteobacteria</taxon>
        <taxon>Chromatiales</taxon>
        <taxon>Ectothiorhodospiraceae</taxon>
        <taxon>Spiribacter</taxon>
    </lineage>
</organism>
<keyword evidence="8 12" id="KW-0862">Zinc</keyword>
<keyword evidence="6 12" id="KW-0479">Metal-binding</keyword>
<dbReference type="PRINTS" id="PR00983">
    <property type="entry name" value="TRNASYNTHCYS"/>
</dbReference>
<dbReference type="GO" id="GO:0006423">
    <property type="term" value="P:cysteinyl-tRNA aminoacylation"/>
    <property type="evidence" value="ECO:0007669"/>
    <property type="project" value="UniProtKB-UniRule"/>
</dbReference>
<comment type="catalytic activity">
    <reaction evidence="12">
        <text>tRNA(Cys) + L-cysteine + ATP = L-cysteinyl-tRNA(Cys) + AMP + diphosphate</text>
        <dbReference type="Rhea" id="RHEA:17773"/>
        <dbReference type="Rhea" id="RHEA-COMP:9661"/>
        <dbReference type="Rhea" id="RHEA-COMP:9679"/>
        <dbReference type="ChEBI" id="CHEBI:30616"/>
        <dbReference type="ChEBI" id="CHEBI:33019"/>
        <dbReference type="ChEBI" id="CHEBI:35235"/>
        <dbReference type="ChEBI" id="CHEBI:78442"/>
        <dbReference type="ChEBI" id="CHEBI:78517"/>
        <dbReference type="ChEBI" id="CHEBI:456215"/>
        <dbReference type="EC" id="6.1.1.16"/>
    </reaction>
</comment>
<feature type="binding site" evidence="12">
    <location>
        <position position="268"/>
    </location>
    <ligand>
        <name>ATP</name>
        <dbReference type="ChEBI" id="CHEBI:30616"/>
    </ligand>
</feature>
<dbReference type="AlphaFoldDB" id="A0A6N7QQF5"/>
<feature type="binding site" evidence="12">
    <location>
        <position position="233"/>
    </location>
    <ligand>
        <name>Zn(2+)</name>
        <dbReference type="ChEBI" id="CHEBI:29105"/>
    </ligand>
</feature>
<keyword evidence="10 12" id="KW-0648">Protein biosynthesis</keyword>
<comment type="subcellular location">
    <subcellularLocation>
        <location evidence="1 12">Cytoplasm</location>
    </subcellularLocation>
</comment>
<evidence type="ECO:0000256" key="3">
    <source>
        <dbReference type="ARBA" id="ARBA00011245"/>
    </source>
</evidence>
<evidence type="ECO:0000313" key="14">
    <source>
        <dbReference type="EMBL" id="MRH78765.1"/>
    </source>
</evidence>
<evidence type="ECO:0000256" key="6">
    <source>
        <dbReference type="ARBA" id="ARBA00022723"/>
    </source>
</evidence>
<feature type="short sequence motif" description="'HIGH' region" evidence="12">
    <location>
        <begin position="30"/>
        <end position="40"/>
    </location>
</feature>
<dbReference type="GO" id="GO:0008270">
    <property type="term" value="F:zinc ion binding"/>
    <property type="evidence" value="ECO:0007669"/>
    <property type="project" value="UniProtKB-UniRule"/>
</dbReference>
<feature type="short sequence motif" description="'KMSKS' region" evidence="12">
    <location>
        <begin position="265"/>
        <end position="269"/>
    </location>
</feature>
<dbReference type="PANTHER" id="PTHR10890">
    <property type="entry name" value="CYSTEINYL-TRNA SYNTHETASE"/>
    <property type="match status" value="1"/>
</dbReference>
<dbReference type="InterPro" id="IPR015273">
    <property type="entry name" value="Cys-tRNA-synt_Ia_DALR"/>
</dbReference>
<gene>
    <name evidence="12" type="primary">cysS</name>
    <name evidence="14" type="ORF">GH984_08605</name>
</gene>
<comment type="caution">
    <text evidence="14">The sequence shown here is derived from an EMBL/GenBank/DDBJ whole genome shotgun (WGS) entry which is preliminary data.</text>
</comment>
<dbReference type="InterPro" id="IPR015803">
    <property type="entry name" value="Cys-tRNA-ligase"/>
</dbReference>
<dbReference type="FunFam" id="3.40.50.620:FF:000009">
    <property type="entry name" value="Cysteine--tRNA ligase"/>
    <property type="match status" value="1"/>
</dbReference>
<evidence type="ECO:0000256" key="4">
    <source>
        <dbReference type="ARBA" id="ARBA00022490"/>
    </source>
</evidence>
<evidence type="ECO:0000259" key="13">
    <source>
        <dbReference type="SMART" id="SM00840"/>
    </source>
</evidence>
<evidence type="ECO:0000256" key="11">
    <source>
        <dbReference type="ARBA" id="ARBA00023146"/>
    </source>
</evidence>
<dbReference type="SUPFAM" id="SSF47323">
    <property type="entry name" value="Anticodon-binding domain of a subclass of class I aminoacyl-tRNA synthetases"/>
    <property type="match status" value="1"/>
</dbReference>
<proteinExistence type="inferred from homology"/>
<keyword evidence="11 12" id="KW-0030">Aminoacyl-tRNA synthetase</keyword>
<protein>
    <recommendedName>
        <fullName evidence="12">Cysteine--tRNA ligase</fullName>
        <ecNumber evidence="12">6.1.1.16</ecNumber>
    </recommendedName>
    <alternativeName>
        <fullName evidence="12">Cysteinyl-tRNA synthetase</fullName>
        <shortName evidence="12">CysRS</shortName>
    </alternativeName>
</protein>
<feature type="binding site" evidence="12">
    <location>
        <position position="237"/>
    </location>
    <ligand>
        <name>Zn(2+)</name>
        <dbReference type="ChEBI" id="CHEBI:29105"/>
    </ligand>
</feature>
<evidence type="ECO:0000256" key="10">
    <source>
        <dbReference type="ARBA" id="ARBA00022917"/>
    </source>
</evidence>
<name>A0A6N7QQF5_9GAMM</name>
<keyword evidence="9 12" id="KW-0067">ATP-binding</keyword>
<keyword evidence="5 12" id="KW-0436">Ligase</keyword>
<evidence type="ECO:0000256" key="8">
    <source>
        <dbReference type="ARBA" id="ARBA00022833"/>
    </source>
</evidence>
<dbReference type="SMART" id="SM00840">
    <property type="entry name" value="DALR_2"/>
    <property type="match status" value="1"/>
</dbReference>
<feature type="binding site" evidence="12">
    <location>
        <position position="208"/>
    </location>
    <ligand>
        <name>Zn(2+)</name>
        <dbReference type="ChEBI" id="CHEBI:29105"/>
    </ligand>
</feature>
<dbReference type="InterPro" id="IPR014729">
    <property type="entry name" value="Rossmann-like_a/b/a_fold"/>
</dbReference>
<dbReference type="Gene3D" id="1.20.120.1910">
    <property type="entry name" value="Cysteine-tRNA ligase, C-terminal anti-codon recognition domain"/>
    <property type="match status" value="1"/>
</dbReference>
<dbReference type="NCBIfam" id="TIGR00435">
    <property type="entry name" value="cysS"/>
    <property type="match status" value="1"/>
</dbReference>
<keyword evidence="7 12" id="KW-0547">Nucleotide-binding</keyword>